<dbReference type="InterPro" id="IPR005467">
    <property type="entry name" value="His_kinase_dom"/>
</dbReference>
<keyword evidence="12" id="KW-1185">Reference proteome</keyword>
<feature type="domain" description="PAS" evidence="9">
    <location>
        <begin position="744"/>
        <end position="803"/>
    </location>
</feature>
<dbReference type="OrthoDB" id="9806821at2"/>
<dbReference type="PROSITE" id="PS50109">
    <property type="entry name" value="HIS_KIN"/>
    <property type="match status" value="1"/>
</dbReference>
<dbReference type="InterPro" id="IPR013655">
    <property type="entry name" value="PAS_fold_3"/>
</dbReference>
<feature type="domain" description="PAC" evidence="10">
    <location>
        <begin position="559"/>
        <end position="610"/>
    </location>
</feature>
<dbReference type="RefSeq" id="WP_006965940.1">
    <property type="nucleotide sequence ID" value="NZ_APJX01000004.1"/>
</dbReference>
<dbReference type="PROSITE" id="PS50113">
    <property type="entry name" value="PAC"/>
    <property type="match status" value="5"/>
</dbReference>
<dbReference type="SMART" id="SM00387">
    <property type="entry name" value="HATPase_c"/>
    <property type="match status" value="1"/>
</dbReference>
<dbReference type="InterPro" id="IPR036097">
    <property type="entry name" value="HisK_dim/P_sf"/>
</dbReference>
<sequence>MTWSDELYRIFQLDPSEKAPRWDEHPKLLSPEDFEKLNQAAEKAISDGEHYEVELQAIRKDGEIRICKSKGFPEIGKDGNVVQLFGLFQDITDSKRVQNELVKSGKQFKNLFESTPIATFVWRCKGSEIILCDINDAAVRMTHGKGEQFVGRSIDQIYHDRPDMLNKFKVCLTSKMNIVYETEYVTRGTGLERFIVFTFVYISDELLMLHADDITDRKEAEKALIESEQKWRNILVNTPQIGISLDTQAKIIFANEHFLKMTGWGRREIIGQDWFDLFIPEKKKEEIRQVFLSSINQKDTLKFSNYENEIITKSGALKNVAWSNLVTKNMQGDVVDITCLGIDLTERKNYEKLLEKKNTDLRLAQRIASIGTWTLDPEIGVPEWSEEIYRIYERDPNLGPYTLDEYQNIYKGKWFEKFTSAIQGAIFDGTPYDIELKLELPTGKEKWVHAICEPEPEIGQKGHKVRGTIQDITNKRQAEEALRESEDFLNRTGDMARVGGWEVDLDTNRVIWTQTTGRIHELPDGYFPDLEEAIGYYHPEDQDHVRQCVQRAIENGESFDFTVRLITVKGRERWVHALGQPVVDAGRCVRLSGTFQDVTQAKQAELAREASEARYARLAANIPGVVFQNLQHSDDPTDDEFPYISPGIHDLFGLTPEEVMRDSSSIWALIHPDDSAALTDSIQHAVETGAYWNYDFRVTTTGGETKWVRGMASHERQPDCSIFWDGLFLDISDPKRTEKALRRSEERFSLAMEASKDGIWDWDLTTGEIYCSPSLTSMLGYNSNDVIESVDQWQELIHPDDRQKAYQSNIDCVNNLTDSFEVEYRMQTQDGGWKWIVGRGKAVQRDASGRALRIIGTHRDNTDHKRAVAEKETLQAQLHQSQKMESVGRLAGGVAHDFNNMLGVILGHTELALLQADENHDLYGDLKEIQTAAQRSADVTKQLLAFARKQTFSPKQLDLNDTVESMLNMLRRLIGEDIDLVWKPSTHIWPIKMDPTQVDQILANLCVNARDAIDGVGNVTIETGISKIDEKYCDEHPGFVPGNFVMLAVSDNGCGMDKDTLENLFEPFFTTKEVGKGTGLGLATVYGIVKQNNGFINVDSEPGQGSTFNIYLPPMVENEEDDQTMFPKKSTAGGTETILLVEDEPSILRMTQIMLERKGYAVLAATTPTAAVEKAKDHSDPIDLLITDVVMPEMNGRDLAGQITALYPDIQLLFMSGYTADVIDHQGVLDAGVAFIQKPFSMADMSEKVREVLDEAKNPTQG</sequence>
<keyword evidence="5 11" id="KW-0418">Kinase</keyword>
<comment type="caution">
    <text evidence="11">The sequence shown here is derived from an EMBL/GenBank/DDBJ whole genome shotgun (WGS) entry which is preliminary data.</text>
</comment>
<dbReference type="SUPFAM" id="SSF47384">
    <property type="entry name" value="Homodimeric domain of signal transducing histidine kinase"/>
    <property type="match status" value="1"/>
</dbReference>
<comment type="catalytic activity">
    <reaction evidence="1">
        <text>ATP + protein L-histidine = ADP + protein N-phospho-L-histidine.</text>
        <dbReference type="EC" id="2.7.13.3"/>
    </reaction>
</comment>
<dbReference type="Gene3D" id="3.40.50.2300">
    <property type="match status" value="1"/>
</dbReference>
<feature type="domain" description="Response regulatory" evidence="8">
    <location>
        <begin position="1137"/>
        <end position="1253"/>
    </location>
</feature>
<dbReference type="SMART" id="SM00091">
    <property type="entry name" value="PAS"/>
    <property type="match status" value="4"/>
</dbReference>
<dbReference type="InterPro" id="IPR004358">
    <property type="entry name" value="Sig_transdc_His_kin-like_C"/>
</dbReference>
<dbReference type="Gene3D" id="3.30.565.10">
    <property type="entry name" value="Histidine kinase-like ATPase, C-terminal domain"/>
    <property type="match status" value="1"/>
</dbReference>
<evidence type="ECO:0000256" key="1">
    <source>
        <dbReference type="ARBA" id="ARBA00000085"/>
    </source>
</evidence>
<dbReference type="PANTHER" id="PTHR43304:SF1">
    <property type="entry name" value="PAC DOMAIN-CONTAINING PROTEIN"/>
    <property type="match status" value="1"/>
</dbReference>
<feature type="domain" description="PAS" evidence="9">
    <location>
        <begin position="227"/>
        <end position="298"/>
    </location>
</feature>
<dbReference type="InterPro" id="IPR000700">
    <property type="entry name" value="PAS-assoc_C"/>
</dbReference>
<feature type="domain" description="PAC" evidence="10">
    <location>
        <begin position="432"/>
        <end position="484"/>
    </location>
</feature>
<dbReference type="InterPro" id="IPR003594">
    <property type="entry name" value="HATPase_dom"/>
</dbReference>
<evidence type="ECO:0000313" key="11">
    <source>
        <dbReference type="EMBL" id="EMS79690.1"/>
    </source>
</evidence>
<dbReference type="SMART" id="SM00086">
    <property type="entry name" value="PAC"/>
    <property type="match status" value="6"/>
</dbReference>
<dbReference type="Pfam" id="PF02518">
    <property type="entry name" value="HATPase_c"/>
    <property type="match status" value="1"/>
</dbReference>
<dbReference type="SUPFAM" id="SSF55785">
    <property type="entry name" value="PYP-like sensor domain (PAS domain)"/>
    <property type="match status" value="7"/>
</dbReference>
<evidence type="ECO:0000256" key="6">
    <source>
        <dbReference type="PROSITE-ProRule" id="PRU00169"/>
    </source>
</evidence>
<feature type="domain" description="PAS" evidence="9">
    <location>
        <begin position="643"/>
        <end position="689"/>
    </location>
</feature>
<feature type="domain" description="PAC" evidence="10">
    <location>
        <begin position="304"/>
        <end position="356"/>
    </location>
</feature>
<evidence type="ECO:0000256" key="4">
    <source>
        <dbReference type="ARBA" id="ARBA00022679"/>
    </source>
</evidence>
<name>S0FYD9_9BACT</name>
<dbReference type="SUPFAM" id="SSF52172">
    <property type="entry name" value="CheY-like"/>
    <property type="match status" value="1"/>
</dbReference>
<dbReference type="InterPro" id="IPR011006">
    <property type="entry name" value="CheY-like_superfamily"/>
</dbReference>
<reference evidence="11 12" key="1">
    <citation type="journal article" date="2013" name="Genome Announc.">
        <title>Draft Genome Sequence of Desulfotignum phosphitoxidans DSM 13687 Strain FiPS-3.</title>
        <authorList>
            <person name="Poehlein A."/>
            <person name="Daniel R."/>
            <person name="Simeonova D.D."/>
        </authorList>
    </citation>
    <scope>NUCLEOTIDE SEQUENCE [LARGE SCALE GENOMIC DNA]</scope>
    <source>
        <strain evidence="11 12">DSM 13687</strain>
    </source>
</reference>
<evidence type="ECO:0000259" key="9">
    <source>
        <dbReference type="PROSITE" id="PS50112"/>
    </source>
</evidence>
<keyword evidence="4" id="KW-0808">Transferase</keyword>
<dbReference type="InterPro" id="IPR001789">
    <property type="entry name" value="Sig_transdc_resp-reg_receiver"/>
</dbReference>
<evidence type="ECO:0000256" key="5">
    <source>
        <dbReference type="ARBA" id="ARBA00022777"/>
    </source>
</evidence>
<accession>S0FYD9</accession>
<dbReference type="Gene3D" id="3.30.450.20">
    <property type="entry name" value="PAS domain"/>
    <property type="match status" value="7"/>
</dbReference>
<dbReference type="Gene3D" id="2.10.70.100">
    <property type="match status" value="2"/>
</dbReference>
<keyword evidence="3 6" id="KW-0597">Phosphoprotein</keyword>
<dbReference type="Gene3D" id="1.10.287.130">
    <property type="match status" value="1"/>
</dbReference>
<evidence type="ECO:0000256" key="2">
    <source>
        <dbReference type="ARBA" id="ARBA00012438"/>
    </source>
</evidence>
<dbReference type="SUPFAM" id="SSF55874">
    <property type="entry name" value="ATPase domain of HSP90 chaperone/DNA topoisomerase II/histidine kinase"/>
    <property type="match status" value="1"/>
</dbReference>
<evidence type="ECO:0000259" key="7">
    <source>
        <dbReference type="PROSITE" id="PS50109"/>
    </source>
</evidence>
<dbReference type="Pfam" id="PF13426">
    <property type="entry name" value="PAS_9"/>
    <property type="match status" value="2"/>
</dbReference>
<dbReference type="GO" id="GO:0000155">
    <property type="term" value="F:phosphorelay sensor kinase activity"/>
    <property type="evidence" value="ECO:0007669"/>
    <property type="project" value="InterPro"/>
</dbReference>
<dbReference type="PANTHER" id="PTHR43304">
    <property type="entry name" value="PHYTOCHROME-LIKE PROTEIN CPH1"/>
    <property type="match status" value="1"/>
</dbReference>
<dbReference type="InterPro" id="IPR001610">
    <property type="entry name" value="PAC"/>
</dbReference>
<dbReference type="PROSITE" id="PS50110">
    <property type="entry name" value="RESPONSE_REGULATORY"/>
    <property type="match status" value="1"/>
</dbReference>
<feature type="domain" description="PAC" evidence="10">
    <location>
        <begin position="820"/>
        <end position="873"/>
    </location>
</feature>
<dbReference type="InterPro" id="IPR035965">
    <property type="entry name" value="PAS-like_dom_sf"/>
</dbReference>
<dbReference type="InterPro" id="IPR052162">
    <property type="entry name" value="Sensor_kinase/Photoreceptor"/>
</dbReference>
<dbReference type="AlphaFoldDB" id="S0FYD9"/>
<dbReference type="PATRIC" id="fig|1286635.3.peg.2279"/>
<dbReference type="EC" id="2.7.13.3" evidence="2"/>
<dbReference type="CDD" id="cd00130">
    <property type="entry name" value="PAS"/>
    <property type="match status" value="5"/>
</dbReference>
<evidence type="ECO:0000313" key="12">
    <source>
        <dbReference type="Proteomes" id="UP000014216"/>
    </source>
</evidence>
<feature type="domain" description="PAC" evidence="10">
    <location>
        <begin position="51"/>
        <end position="103"/>
    </location>
</feature>
<dbReference type="InterPro" id="IPR000014">
    <property type="entry name" value="PAS"/>
</dbReference>
<dbReference type="SMART" id="SM00448">
    <property type="entry name" value="REC"/>
    <property type="match status" value="1"/>
</dbReference>
<feature type="domain" description="Histidine kinase" evidence="7">
    <location>
        <begin position="893"/>
        <end position="1116"/>
    </location>
</feature>
<dbReference type="Pfam" id="PF00072">
    <property type="entry name" value="Response_reg"/>
    <property type="match status" value="1"/>
</dbReference>
<gene>
    <name evidence="11" type="ORF">Dpo_4c02420</name>
</gene>
<dbReference type="NCBIfam" id="TIGR00229">
    <property type="entry name" value="sensory_box"/>
    <property type="match status" value="6"/>
</dbReference>
<dbReference type="EMBL" id="APJX01000004">
    <property type="protein sequence ID" value="EMS79690.1"/>
    <property type="molecule type" value="Genomic_DNA"/>
</dbReference>
<dbReference type="SMART" id="SM00388">
    <property type="entry name" value="HisKA"/>
    <property type="match status" value="1"/>
</dbReference>
<feature type="modified residue" description="4-aspartylphosphate" evidence="6">
    <location>
        <position position="1188"/>
    </location>
</feature>
<dbReference type="InterPro" id="IPR003661">
    <property type="entry name" value="HisK_dim/P_dom"/>
</dbReference>
<dbReference type="Pfam" id="PF08447">
    <property type="entry name" value="PAS_3"/>
    <property type="match status" value="4"/>
</dbReference>
<dbReference type="PROSITE" id="PS50112">
    <property type="entry name" value="PAS"/>
    <property type="match status" value="3"/>
</dbReference>
<dbReference type="Proteomes" id="UP000014216">
    <property type="component" value="Unassembled WGS sequence"/>
</dbReference>
<evidence type="ECO:0000259" key="10">
    <source>
        <dbReference type="PROSITE" id="PS50113"/>
    </source>
</evidence>
<evidence type="ECO:0000256" key="3">
    <source>
        <dbReference type="ARBA" id="ARBA00022553"/>
    </source>
</evidence>
<dbReference type="PRINTS" id="PR00344">
    <property type="entry name" value="BCTRLSENSOR"/>
</dbReference>
<dbReference type="InterPro" id="IPR036890">
    <property type="entry name" value="HATPase_C_sf"/>
</dbReference>
<dbReference type="CDD" id="cd00082">
    <property type="entry name" value="HisKA"/>
    <property type="match status" value="1"/>
</dbReference>
<organism evidence="11 12">
    <name type="scientific">Desulfotignum phosphitoxidans DSM 13687</name>
    <dbReference type="NCBI Taxonomy" id="1286635"/>
    <lineage>
        <taxon>Bacteria</taxon>
        <taxon>Pseudomonadati</taxon>
        <taxon>Thermodesulfobacteriota</taxon>
        <taxon>Desulfobacteria</taxon>
        <taxon>Desulfobacterales</taxon>
        <taxon>Desulfobacteraceae</taxon>
        <taxon>Desulfotignum</taxon>
    </lineage>
</organism>
<protein>
    <recommendedName>
        <fullName evidence="2">histidine kinase</fullName>
        <ecNumber evidence="2">2.7.13.3</ecNumber>
    </recommendedName>
</protein>
<proteinExistence type="predicted"/>
<evidence type="ECO:0000259" key="8">
    <source>
        <dbReference type="PROSITE" id="PS50110"/>
    </source>
</evidence>